<comment type="similarity">
    <text evidence="4">Belongs to the GST superfamily.</text>
</comment>
<dbReference type="PROSITE" id="PS50404">
    <property type="entry name" value="GST_NTER"/>
    <property type="match status" value="1"/>
</dbReference>
<dbReference type="InterPro" id="IPR004045">
    <property type="entry name" value="Glutathione_S-Trfase_N"/>
</dbReference>
<dbReference type="InterPro" id="IPR004046">
    <property type="entry name" value="GST_C"/>
</dbReference>
<name>A0ABQ5IS03_9ASTR</name>
<comment type="caution">
    <text evidence="7">The sequence shown here is derived from an EMBL/GenBank/DDBJ whole genome shotgun (WGS) entry which is preliminary data.</text>
</comment>
<dbReference type="EC" id="2.5.1.18" evidence="1"/>
<dbReference type="SUPFAM" id="SSF52833">
    <property type="entry name" value="Thioredoxin-like"/>
    <property type="match status" value="1"/>
</dbReference>
<evidence type="ECO:0000256" key="2">
    <source>
        <dbReference type="ARBA" id="ARBA00022679"/>
    </source>
</evidence>
<dbReference type="Gene3D" id="3.40.30.10">
    <property type="entry name" value="Glutaredoxin"/>
    <property type="match status" value="1"/>
</dbReference>
<dbReference type="SFLD" id="SFLDS00019">
    <property type="entry name" value="Glutathione_Transferase_(cytos"/>
    <property type="match status" value="1"/>
</dbReference>
<dbReference type="PANTHER" id="PTHR11260">
    <property type="entry name" value="GLUTATHIONE S-TRANSFERASE, GST, SUPERFAMILY, GST DOMAIN CONTAINING"/>
    <property type="match status" value="1"/>
</dbReference>
<evidence type="ECO:0000313" key="8">
    <source>
        <dbReference type="Proteomes" id="UP001151760"/>
    </source>
</evidence>
<dbReference type="InterPro" id="IPR045073">
    <property type="entry name" value="Omega/Tau-like"/>
</dbReference>
<evidence type="ECO:0000259" key="6">
    <source>
        <dbReference type="PROSITE" id="PS50405"/>
    </source>
</evidence>
<keyword evidence="2" id="KW-0808">Transferase</keyword>
<feature type="domain" description="GST C-terminal" evidence="6">
    <location>
        <begin position="88"/>
        <end position="216"/>
    </location>
</feature>
<reference evidence="7" key="2">
    <citation type="submission" date="2022-01" db="EMBL/GenBank/DDBJ databases">
        <authorList>
            <person name="Yamashiro T."/>
            <person name="Shiraishi A."/>
            <person name="Satake H."/>
            <person name="Nakayama K."/>
        </authorList>
    </citation>
    <scope>NUCLEOTIDE SEQUENCE</scope>
</reference>
<comment type="catalytic activity">
    <reaction evidence="3">
        <text>RX + glutathione = an S-substituted glutathione + a halide anion + H(+)</text>
        <dbReference type="Rhea" id="RHEA:16437"/>
        <dbReference type="ChEBI" id="CHEBI:15378"/>
        <dbReference type="ChEBI" id="CHEBI:16042"/>
        <dbReference type="ChEBI" id="CHEBI:17792"/>
        <dbReference type="ChEBI" id="CHEBI:57925"/>
        <dbReference type="ChEBI" id="CHEBI:90779"/>
        <dbReference type="EC" id="2.5.1.18"/>
    </reaction>
</comment>
<dbReference type="CDD" id="cd03185">
    <property type="entry name" value="GST_C_Tau"/>
    <property type="match status" value="1"/>
</dbReference>
<dbReference type="SFLD" id="SFLDG01152">
    <property type="entry name" value="Main.3:_Omega-_and_Tau-like"/>
    <property type="match status" value="1"/>
</dbReference>
<evidence type="ECO:0000256" key="3">
    <source>
        <dbReference type="ARBA" id="ARBA00047960"/>
    </source>
</evidence>
<dbReference type="PROSITE" id="PS50405">
    <property type="entry name" value="GST_CTER"/>
    <property type="match status" value="1"/>
</dbReference>
<evidence type="ECO:0000256" key="4">
    <source>
        <dbReference type="RuleBase" id="RU003494"/>
    </source>
</evidence>
<evidence type="ECO:0000259" key="5">
    <source>
        <dbReference type="PROSITE" id="PS50404"/>
    </source>
</evidence>
<dbReference type="Proteomes" id="UP001151760">
    <property type="component" value="Unassembled WGS sequence"/>
</dbReference>
<gene>
    <name evidence="7" type="ORF">Tco_1112545</name>
</gene>
<keyword evidence="8" id="KW-1185">Reference proteome</keyword>
<sequence>MVDEVKLYGSTGDSPYVCRVDIALNLKGVKYDVIKEDLKNKSDDLLKYNPIHKEVPVFVHNGKPICDSLVIVEYIDQVWEGYPILPVDPYDKAVARFWAKFIDGTCIPATFKVFGNVGDEQVLAEAYEKLQILENELKVKGTKYFGGDNINIVDIAADYIAYWLGMIEDTTEIKIVTKDKFPKITEWAENFINCQVVKEVLPPKFEVPKEELLAYFKQRFGKA</sequence>
<dbReference type="Pfam" id="PF02798">
    <property type="entry name" value="GST_N"/>
    <property type="match status" value="1"/>
</dbReference>
<dbReference type="SFLD" id="SFLDG00358">
    <property type="entry name" value="Main_(cytGST)"/>
    <property type="match status" value="1"/>
</dbReference>
<proteinExistence type="inferred from homology"/>
<accession>A0ABQ5IS03</accession>
<dbReference type="EMBL" id="BQNB010021037">
    <property type="protein sequence ID" value="GJU02207.1"/>
    <property type="molecule type" value="Genomic_DNA"/>
</dbReference>
<dbReference type="PANTHER" id="PTHR11260:SF676">
    <property type="entry name" value="GLUTATHIONE S-TRANSFERASE U8"/>
    <property type="match status" value="1"/>
</dbReference>
<dbReference type="InterPro" id="IPR040079">
    <property type="entry name" value="Glutathione_S-Trfase"/>
</dbReference>
<feature type="domain" description="GST N-terminal" evidence="5">
    <location>
        <begin position="4"/>
        <end position="83"/>
    </location>
</feature>
<dbReference type="CDD" id="cd03058">
    <property type="entry name" value="GST_N_Tau"/>
    <property type="match status" value="1"/>
</dbReference>
<organism evidence="7 8">
    <name type="scientific">Tanacetum coccineum</name>
    <dbReference type="NCBI Taxonomy" id="301880"/>
    <lineage>
        <taxon>Eukaryota</taxon>
        <taxon>Viridiplantae</taxon>
        <taxon>Streptophyta</taxon>
        <taxon>Embryophyta</taxon>
        <taxon>Tracheophyta</taxon>
        <taxon>Spermatophyta</taxon>
        <taxon>Magnoliopsida</taxon>
        <taxon>eudicotyledons</taxon>
        <taxon>Gunneridae</taxon>
        <taxon>Pentapetalae</taxon>
        <taxon>asterids</taxon>
        <taxon>campanulids</taxon>
        <taxon>Asterales</taxon>
        <taxon>Asteraceae</taxon>
        <taxon>Asteroideae</taxon>
        <taxon>Anthemideae</taxon>
        <taxon>Anthemidinae</taxon>
        <taxon>Tanacetum</taxon>
    </lineage>
</organism>
<evidence type="ECO:0000256" key="1">
    <source>
        <dbReference type="ARBA" id="ARBA00012452"/>
    </source>
</evidence>
<dbReference type="InterPro" id="IPR010987">
    <property type="entry name" value="Glutathione-S-Trfase_C-like"/>
</dbReference>
<protein>
    <recommendedName>
        <fullName evidence="1">glutathione transferase</fullName>
        <ecNumber evidence="1">2.5.1.18</ecNumber>
    </recommendedName>
</protein>
<dbReference type="Gene3D" id="1.20.1050.10">
    <property type="match status" value="1"/>
</dbReference>
<reference evidence="7" key="1">
    <citation type="journal article" date="2022" name="Int. J. Mol. Sci.">
        <title>Draft Genome of Tanacetum Coccineum: Genomic Comparison of Closely Related Tanacetum-Family Plants.</title>
        <authorList>
            <person name="Yamashiro T."/>
            <person name="Shiraishi A."/>
            <person name="Nakayama K."/>
            <person name="Satake H."/>
        </authorList>
    </citation>
    <scope>NUCLEOTIDE SEQUENCE</scope>
</reference>
<dbReference type="Pfam" id="PF00043">
    <property type="entry name" value="GST_C"/>
    <property type="match status" value="1"/>
</dbReference>
<evidence type="ECO:0000313" key="7">
    <source>
        <dbReference type="EMBL" id="GJU02207.1"/>
    </source>
</evidence>
<dbReference type="InterPro" id="IPR036249">
    <property type="entry name" value="Thioredoxin-like_sf"/>
</dbReference>
<dbReference type="SUPFAM" id="SSF47616">
    <property type="entry name" value="GST C-terminal domain-like"/>
    <property type="match status" value="1"/>
</dbReference>
<dbReference type="InterPro" id="IPR036282">
    <property type="entry name" value="Glutathione-S-Trfase_C_sf"/>
</dbReference>
<dbReference type="InterPro" id="IPR045074">
    <property type="entry name" value="GST_C_Tau"/>
</dbReference>